<sequence>MNMNKMMASLAVGGMIAGLAACGGSQAQPENADSKAGAEAGAQASCSGQKADGAAHSCKAGACSGKKEGEAAPADGAAPAPADAPK</sequence>
<feature type="chain" id="PRO_5040854723" description="Lipoprotein" evidence="2">
    <location>
        <begin position="28"/>
        <end position="86"/>
    </location>
</feature>
<feature type="region of interest" description="Disordered" evidence="1">
    <location>
        <begin position="24"/>
        <end position="86"/>
    </location>
</feature>
<feature type="signal peptide" evidence="2">
    <location>
        <begin position="1"/>
        <end position="27"/>
    </location>
</feature>
<organism evidence="3 4">
    <name type="scientific">Polyangium jinanense</name>
    <dbReference type="NCBI Taxonomy" id="2829994"/>
    <lineage>
        <taxon>Bacteria</taxon>
        <taxon>Pseudomonadati</taxon>
        <taxon>Myxococcota</taxon>
        <taxon>Polyangia</taxon>
        <taxon>Polyangiales</taxon>
        <taxon>Polyangiaceae</taxon>
        <taxon>Polyangium</taxon>
    </lineage>
</organism>
<feature type="compositionally biased region" description="Low complexity" evidence="1">
    <location>
        <begin position="71"/>
        <end position="86"/>
    </location>
</feature>
<evidence type="ECO:0000256" key="1">
    <source>
        <dbReference type="SAM" id="MobiDB-lite"/>
    </source>
</evidence>
<gene>
    <name evidence="3" type="ORF">KEG57_51515</name>
</gene>
<evidence type="ECO:0000313" key="3">
    <source>
        <dbReference type="EMBL" id="MDC3989000.1"/>
    </source>
</evidence>
<protein>
    <recommendedName>
        <fullName evidence="5">Lipoprotein</fullName>
    </recommendedName>
</protein>
<dbReference type="RefSeq" id="WP_272423755.1">
    <property type="nucleotide sequence ID" value="NZ_JAGTJJ010000091.1"/>
</dbReference>
<accession>A0A9X4B022</accession>
<evidence type="ECO:0008006" key="5">
    <source>
        <dbReference type="Google" id="ProtNLM"/>
    </source>
</evidence>
<reference evidence="3 4" key="1">
    <citation type="submission" date="2021-04" db="EMBL/GenBank/DDBJ databases">
        <title>Genome analysis of Polyangium sp.</title>
        <authorList>
            <person name="Li Y."/>
            <person name="Wang J."/>
        </authorList>
    </citation>
    <scope>NUCLEOTIDE SEQUENCE [LARGE SCALE GENOMIC DNA]</scope>
    <source>
        <strain evidence="3 4">SDU14</strain>
    </source>
</reference>
<comment type="caution">
    <text evidence="3">The sequence shown here is derived from an EMBL/GenBank/DDBJ whole genome shotgun (WGS) entry which is preliminary data.</text>
</comment>
<name>A0A9X4B022_9BACT</name>
<dbReference type="EMBL" id="JAGTJJ010000091">
    <property type="protein sequence ID" value="MDC3989000.1"/>
    <property type="molecule type" value="Genomic_DNA"/>
</dbReference>
<keyword evidence="4" id="KW-1185">Reference proteome</keyword>
<evidence type="ECO:0000256" key="2">
    <source>
        <dbReference type="SAM" id="SignalP"/>
    </source>
</evidence>
<dbReference type="PROSITE" id="PS51257">
    <property type="entry name" value="PROKAR_LIPOPROTEIN"/>
    <property type="match status" value="1"/>
</dbReference>
<keyword evidence="2" id="KW-0732">Signal</keyword>
<proteinExistence type="predicted"/>
<evidence type="ECO:0000313" key="4">
    <source>
        <dbReference type="Proteomes" id="UP001151081"/>
    </source>
</evidence>
<dbReference type="AlphaFoldDB" id="A0A9X4B022"/>
<dbReference type="Proteomes" id="UP001151081">
    <property type="component" value="Unassembled WGS sequence"/>
</dbReference>